<dbReference type="InterPro" id="IPR037200">
    <property type="entry name" value="Isy1_sf"/>
</dbReference>
<reference evidence="6" key="3">
    <citation type="submission" date="2015-06" db="UniProtKB">
        <authorList>
            <consortium name="EnsemblMetazoa"/>
        </authorList>
    </citation>
    <scope>IDENTIFICATION</scope>
</reference>
<feature type="region of interest" description="Disordered" evidence="4">
    <location>
        <begin position="260"/>
        <end position="279"/>
    </location>
</feature>
<proteinExistence type="inferred from homology"/>
<reference evidence="7" key="1">
    <citation type="submission" date="2012-12" db="EMBL/GenBank/DDBJ databases">
        <authorList>
            <person name="Hellsten U."/>
            <person name="Grimwood J."/>
            <person name="Chapman J.A."/>
            <person name="Shapiro H."/>
            <person name="Aerts A."/>
            <person name="Otillar R.P."/>
            <person name="Terry A.Y."/>
            <person name="Boore J.L."/>
            <person name="Simakov O."/>
            <person name="Marletaz F."/>
            <person name="Cho S.-J."/>
            <person name="Edsinger-Gonzales E."/>
            <person name="Havlak P."/>
            <person name="Kuo D.-H."/>
            <person name="Larsson T."/>
            <person name="Lv J."/>
            <person name="Arendt D."/>
            <person name="Savage R."/>
            <person name="Osoegawa K."/>
            <person name="de Jong P."/>
            <person name="Lindberg D.R."/>
            <person name="Seaver E.C."/>
            <person name="Weisblat D.A."/>
            <person name="Putnam N.H."/>
            <person name="Grigoriev I.V."/>
            <person name="Rokhsar D.S."/>
        </authorList>
    </citation>
    <scope>NUCLEOTIDE SEQUENCE</scope>
    <source>
        <strain evidence="7">I ESC-2004</strain>
    </source>
</reference>
<dbReference type="GO" id="GO:0005634">
    <property type="term" value="C:nucleus"/>
    <property type="evidence" value="ECO:0007669"/>
    <property type="project" value="UniProtKB-SubCell"/>
</dbReference>
<dbReference type="Proteomes" id="UP000014760">
    <property type="component" value="Unassembled WGS sequence"/>
</dbReference>
<keyword evidence="3" id="KW-0539">Nucleus</keyword>
<evidence type="ECO:0000256" key="4">
    <source>
        <dbReference type="SAM" id="MobiDB-lite"/>
    </source>
</evidence>
<dbReference type="EMBL" id="KB304010">
    <property type="protein sequence ID" value="ELU02475.1"/>
    <property type="molecule type" value="Genomic_DNA"/>
</dbReference>
<dbReference type="HOGENOM" id="CLU_043453_0_1_1"/>
<dbReference type="EMBL" id="AMQN01008807">
    <property type="status" value="NOT_ANNOTATED_CDS"/>
    <property type="molecule type" value="Genomic_DNA"/>
</dbReference>
<sequence>MARNSEKAMTTLARWRAAHLDKVNLNARRPMLATMCESLGGCEKWRRQVIGEISRKVAQIQNAGLGEFKLRDLNDEINKLIREKGHWEDQILTLGGPDYKRRGPKLVDAQGKEVPGCRGYKYFGAARDLPGVRDLFESQAPAAPKKLRAELMKDINADYYGYRDEDDGLIIPLEEAEEKKAIEAKIAEWKEKKEAGLKDEMQLRGIKSDAEQTSTEERMDDDSEDIPETRFVAHVPVPTQKEVEEALVRRKKMALLQRYASDDLQTDSEETKRLLGLAD</sequence>
<dbReference type="FunCoup" id="R7U7Z8">
    <property type="interactions" value="1881"/>
</dbReference>
<dbReference type="InterPro" id="IPR009360">
    <property type="entry name" value="Isy1"/>
</dbReference>
<dbReference type="AlphaFoldDB" id="R7U7Z8"/>
<dbReference type="Pfam" id="PF06246">
    <property type="entry name" value="Isy1"/>
    <property type="match status" value="1"/>
</dbReference>
<feature type="region of interest" description="Disordered" evidence="4">
    <location>
        <begin position="200"/>
        <end position="229"/>
    </location>
</feature>
<evidence type="ECO:0000256" key="1">
    <source>
        <dbReference type="ARBA" id="ARBA00004123"/>
    </source>
</evidence>
<dbReference type="FunFam" id="1.10.287.660:FF:000001">
    <property type="entry name" value="pre-mRNA-splicing factor ISY1 homolog"/>
    <property type="match status" value="1"/>
</dbReference>
<dbReference type="Gene3D" id="1.10.287.660">
    <property type="entry name" value="Helix hairpin bin"/>
    <property type="match status" value="1"/>
</dbReference>
<dbReference type="InterPro" id="IPR029012">
    <property type="entry name" value="Helix_hairpin_bin_sf"/>
</dbReference>
<evidence type="ECO:0000313" key="7">
    <source>
        <dbReference type="Proteomes" id="UP000014760"/>
    </source>
</evidence>
<evidence type="ECO:0000313" key="6">
    <source>
        <dbReference type="EnsemblMetazoa" id="CapteP169788"/>
    </source>
</evidence>
<feature type="compositionally biased region" description="Basic and acidic residues" evidence="4">
    <location>
        <begin position="200"/>
        <end position="210"/>
    </location>
</feature>
<dbReference type="OrthoDB" id="1739576at2759"/>
<accession>R7U7Z8</accession>
<dbReference type="PANTHER" id="PTHR13021">
    <property type="entry name" value="PRE-MRNA-SPLICING FACTOR ISY1"/>
    <property type="match status" value="1"/>
</dbReference>
<organism evidence="5">
    <name type="scientific">Capitella teleta</name>
    <name type="common">Polychaete worm</name>
    <dbReference type="NCBI Taxonomy" id="283909"/>
    <lineage>
        <taxon>Eukaryota</taxon>
        <taxon>Metazoa</taxon>
        <taxon>Spiralia</taxon>
        <taxon>Lophotrochozoa</taxon>
        <taxon>Annelida</taxon>
        <taxon>Polychaeta</taxon>
        <taxon>Sedentaria</taxon>
        <taxon>Scolecida</taxon>
        <taxon>Capitellidae</taxon>
        <taxon>Capitella</taxon>
    </lineage>
</organism>
<reference evidence="5 7" key="2">
    <citation type="journal article" date="2013" name="Nature">
        <title>Insights into bilaterian evolution from three spiralian genomes.</title>
        <authorList>
            <person name="Simakov O."/>
            <person name="Marletaz F."/>
            <person name="Cho S.J."/>
            <person name="Edsinger-Gonzales E."/>
            <person name="Havlak P."/>
            <person name="Hellsten U."/>
            <person name="Kuo D.H."/>
            <person name="Larsson T."/>
            <person name="Lv J."/>
            <person name="Arendt D."/>
            <person name="Savage R."/>
            <person name="Osoegawa K."/>
            <person name="de Jong P."/>
            <person name="Grimwood J."/>
            <person name="Chapman J.A."/>
            <person name="Shapiro H."/>
            <person name="Aerts A."/>
            <person name="Otillar R.P."/>
            <person name="Terry A.Y."/>
            <person name="Boore J.L."/>
            <person name="Grigoriev I.V."/>
            <person name="Lindberg D.R."/>
            <person name="Seaver E.C."/>
            <person name="Weisblat D.A."/>
            <person name="Putnam N.H."/>
            <person name="Rokhsar D.S."/>
        </authorList>
    </citation>
    <scope>NUCLEOTIDE SEQUENCE</scope>
    <source>
        <strain evidence="5 7">I ESC-2004</strain>
    </source>
</reference>
<dbReference type="OMA" id="YHWERRI"/>
<comment type="similarity">
    <text evidence="2">Belongs to the ISY1 family.</text>
</comment>
<keyword evidence="7" id="KW-1185">Reference proteome</keyword>
<dbReference type="SUPFAM" id="SSF140102">
    <property type="entry name" value="ISY1 domain-like"/>
    <property type="match status" value="1"/>
</dbReference>
<dbReference type="EnsemblMetazoa" id="CapteT169788">
    <property type="protein sequence ID" value="CapteP169788"/>
    <property type="gene ID" value="CapteG169788"/>
</dbReference>
<dbReference type="STRING" id="283909.R7U7Z8"/>
<comment type="subcellular location">
    <subcellularLocation>
        <location evidence="1">Nucleus</location>
    </subcellularLocation>
</comment>
<gene>
    <name evidence="5" type="ORF">CAPTEDRAFT_169788</name>
</gene>
<evidence type="ECO:0000313" key="5">
    <source>
        <dbReference type="EMBL" id="ELU02475.1"/>
    </source>
</evidence>
<dbReference type="GO" id="GO:0000350">
    <property type="term" value="P:generation of catalytic spliceosome for second transesterification step"/>
    <property type="evidence" value="ECO:0007669"/>
    <property type="project" value="InterPro"/>
</dbReference>
<evidence type="ECO:0000256" key="3">
    <source>
        <dbReference type="ARBA" id="ARBA00023242"/>
    </source>
</evidence>
<evidence type="ECO:0008006" key="8">
    <source>
        <dbReference type="Google" id="ProtNLM"/>
    </source>
</evidence>
<evidence type="ECO:0000256" key="2">
    <source>
        <dbReference type="ARBA" id="ARBA00007002"/>
    </source>
</evidence>
<name>R7U7Z8_CAPTE</name>
<protein>
    <recommendedName>
        <fullName evidence="8">Pre-mRNA-splicing factor ISY1</fullName>
    </recommendedName>
</protein>